<comment type="caution">
    <text evidence="1">The sequence shown here is derived from an EMBL/GenBank/DDBJ whole genome shotgun (WGS) entry which is preliminary data.</text>
</comment>
<dbReference type="PANTHER" id="PTHR21174:SF0">
    <property type="entry name" value="HD PHOSPHOHYDROLASE FAMILY PROTEIN-RELATED"/>
    <property type="match status" value="1"/>
</dbReference>
<dbReference type="PANTHER" id="PTHR21174">
    <property type="match status" value="1"/>
</dbReference>
<organism evidence="1 2">
    <name type="scientific">Chitinimonas prasina</name>
    <dbReference type="NCBI Taxonomy" id="1434937"/>
    <lineage>
        <taxon>Bacteria</taxon>
        <taxon>Pseudomonadati</taxon>
        <taxon>Pseudomonadota</taxon>
        <taxon>Betaproteobacteria</taxon>
        <taxon>Neisseriales</taxon>
        <taxon>Chitinibacteraceae</taxon>
        <taxon>Chitinimonas</taxon>
    </lineage>
</organism>
<dbReference type="Proteomes" id="UP001156706">
    <property type="component" value="Unassembled WGS sequence"/>
</dbReference>
<dbReference type="RefSeq" id="WP_284196093.1">
    <property type="nucleotide sequence ID" value="NZ_BSOG01000002.1"/>
</dbReference>
<evidence type="ECO:0000313" key="1">
    <source>
        <dbReference type="EMBL" id="GLR12971.1"/>
    </source>
</evidence>
<name>A0ABQ5YEK3_9NEIS</name>
<dbReference type="Gene3D" id="1.10.3210.10">
    <property type="entry name" value="Hypothetical protein af1432"/>
    <property type="match status" value="1"/>
</dbReference>
<dbReference type="InterPro" id="IPR009218">
    <property type="entry name" value="HD_phosphohydro"/>
</dbReference>
<keyword evidence="2" id="KW-1185">Reference proteome</keyword>
<evidence type="ECO:0008006" key="3">
    <source>
        <dbReference type="Google" id="ProtNLM"/>
    </source>
</evidence>
<dbReference type="EMBL" id="BSOG01000002">
    <property type="protein sequence ID" value="GLR12971.1"/>
    <property type="molecule type" value="Genomic_DNA"/>
</dbReference>
<sequence length="207" mass="22649">MVDRIASWRHAWMGVGVAEPDAALLAALLARYGEAQRFYHTLQHLDECLALFETTSACAERPGEVALALWFHDAIYDVQGRDNEARSAAWAREALLAAGVGGAAVERVVQLIMATRHDVLPLTVDAKLLVDIDLAILGAEASRFAQYEEQIRQEYAWVAPAVFAARRAAVLAGFLARPRIYATDALFKRLELPARANLQAAILQLGA</sequence>
<reference evidence="2" key="1">
    <citation type="journal article" date="2019" name="Int. J. Syst. Evol. Microbiol.">
        <title>The Global Catalogue of Microorganisms (GCM) 10K type strain sequencing project: providing services to taxonomists for standard genome sequencing and annotation.</title>
        <authorList>
            <consortium name="The Broad Institute Genomics Platform"/>
            <consortium name="The Broad Institute Genome Sequencing Center for Infectious Disease"/>
            <person name="Wu L."/>
            <person name="Ma J."/>
        </authorList>
    </citation>
    <scope>NUCLEOTIDE SEQUENCE [LARGE SCALE GENOMIC DNA]</scope>
    <source>
        <strain evidence="2">NBRC 110044</strain>
    </source>
</reference>
<dbReference type="SUPFAM" id="SSF109604">
    <property type="entry name" value="HD-domain/PDEase-like"/>
    <property type="match status" value="1"/>
</dbReference>
<evidence type="ECO:0000313" key="2">
    <source>
        <dbReference type="Proteomes" id="UP001156706"/>
    </source>
</evidence>
<protein>
    <recommendedName>
        <fullName evidence="3">N-methyl-D-aspartate receptor NMDAR2C subunit</fullName>
    </recommendedName>
</protein>
<proteinExistence type="predicted"/>
<accession>A0ABQ5YEK3</accession>
<dbReference type="PIRSF" id="PIRSF035170">
    <property type="entry name" value="HD_phosphohydro"/>
    <property type="match status" value="1"/>
</dbReference>
<gene>
    <name evidence="1" type="ORF">GCM10007907_17610</name>
</gene>